<dbReference type="HAMAP" id="MF_01902">
    <property type="entry name" value="DNApol_error_prone"/>
    <property type="match status" value="1"/>
</dbReference>
<dbReference type="CDD" id="cd04485">
    <property type="entry name" value="DnaE_OBF"/>
    <property type="match status" value="1"/>
</dbReference>
<dbReference type="RefSeq" id="WP_012536811.1">
    <property type="nucleotide sequence ID" value="NZ_AP025160.1"/>
</dbReference>
<keyword evidence="9 13" id="KW-0227">DNA damage</keyword>
<protein>
    <recommendedName>
        <fullName evidence="4 13">Error-prone DNA polymerase</fullName>
        <ecNumber evidence="3 13">2.7.7.7</ecNumber>
    </recommendedName>
</protein>
<dbReference type="PANTHER" id="PTHR32294:SF4">
    <property type="entry name" value="ERROR-PRONE DNA POLYMERASE"/>
    <property type="match status" value="1"/>
</dbReference>
<dbReference type="Pfam" id="PF07733">
    <property type="entry name" value="DNA_pol3_alpha"/>
    <property type="match status" value="1"/>
</dbReference>
<feature type="domain" description="OB" evidence="14">
    <location>
        <begin position="932"/>
        <end position="1004"/>
    </location>
</feature>
<evidence type="ECO:0000256" key="7">
    <source>
        <dbReference type="ARBA" id="ARBA00022695"/>
    </source>
</evidence>
<keyword evidence="8 13" id="KW-0235">DNA replication</keyword>
<comment type="catalytic activity">
    <reaction evidence="12 13">
        <text>DNA(n) + a 2'-deoxyribonucleoside 5'-triphosphate = DNA(n+1) + diphosphate</text>
        <dbReference type="Rhea" id="RHEA:22508"/>
        <dbReference type="Rhea" id="RHEA-COMP:17339"/>
        <dbReference type="Rhea" id="RHEA-COMP:17340"/>
        <dbReference type="ChEBI" id="CHEBI:33019"/>
        <dbReference type="ChEBI" id="CHEBI:61560"/>
        <dbReference type="ChEBI" id="CHEBI:173112"/>
        <dbReference type="EC" id="2.7.7.7"/>
    </reaction>
</comment>
<dbReference type="GO" id="GO:0003887">
    <property type="term" value="F:DNA-directed DNA polymerase activity"/>
    <property type="evidence" value="ECO:0007669"/>
    <property type="project" value="UniProtKB-UniRule"/>
</dbReference>
<evidence type="ECO:0000259" key="17">
    <source>
        <dbReference type="Pfam" id="PF14579"/>
    </source>
</evidence>
<evidence type="ECO:0000259" key="18">
    <source>
        <dbReference type="Pfam" id="PF17657"/>
    </source>
</evidence>
<evidence type="ECO:0000256" key="1">
    <source>
        <dbReference type="ARBA" id="ARBA00004496"/>
    </source>
</evidence>
<dbReference type="EMBL" id="QKQP01000001">
    <property type="protein sequence ID" value="PZD81528.1"/>
    <property type="molecule type" value="Genomic_DNA"/>
</dbReference>
<dbReference type="Pfam" id="PF17657">
    <property type="entry name" value="DNA_pol3_finger"/>
    <property type="match status" value="1"/>
</dbReference>
<dbReference type="AlphaFoldDB" id="A0A2W1K3W1"/>
<keyword evidence="10 13" id="KW-0239">DNA-directed DNA polymerase</keyword>
<dbReference type="EC" id="2.7.7.7" evidence="3 13"/>
<evidence type="ECO:0000256" key="2">
    <source>
        <dbReference type="ARBA" id="ARBA00007391"/>
    </source>
</evidence>
<comment type="caution">
    <text evidence="19">The sequence shown here is derived from an EMBL/GenBank/DDBJ whole genome shotgun (WGS) entry which is preliminary data.</text>
</comment>
<evidence type="ECO:0000256" key="6">
    <source>
        <dbReference type="ARBA" id="ARBA00022679"/>
    </source>
</evidence>
<reference evidence="19 20" key="1">
    <citation type="submission" date="2018-06" db="EMBL/GenBank/DDBJ databases">
        <title>Draft sequence of Acidithiobacillus ferrooxidans CCM 4253.</title>
        <authorList>
            <person name="Moya-Beltran A."/>
            <person name="Castro M."/>
            <person name="Covarrubias P.C."/>
            <person name="Issotta F."/>
            <person name="Janiczek O."/>
            <person name="Mandl M."/>
            <person name="Kucera J."/>
            <person name="Quatrini R."/>
        </authorList>
    </citation>
    <scope>NUCLEOTIDE SEQUENCE [LARGE SCALE GENOMIC DNA]</scope>
    <source>
        <strain evidence="19 20">CCM 4253</strain>
    </source>
</reference>
<dbReference type="CDD" id="cd07434">
    <property type="entry name" value="PHP_PolIIIA_DnaE2"/>
    <property type="match status" value="1"/>
</dbReference>
<dbReference type="SUPFAM" id="SSF89550">
    <property type="entry name" value="PHP domain-like"/>
    <property type="match status" value="1"/>
</dbReference>
<evidence type="ECO:0000256" key="13">
    <source>
        <dbReference type="HAMAP-Rule" id="MF_01902"/>
    </source>
</evidence>
<dbReference type="GO" id="GO:0006260">
    <property type="term" value="P:DNA replication"/>
    <property type="evidence" value="ECO:0007669"/>
    <property type="project" value="UniProtKB-KW"/>
</dbReference>
<evidence type="ECO:0000259" key="15">
    <source>
        <dbReference type="Pfam" id="PF02811"/>
    </source>
</evidence>
<dbReference type="GeneID" id="65281027"/>
<dbReference type="InterPro" id="IPR029460">
    <property type="entry name" value="DNAPol_HHH"/>
</dbReference>
<dbReference type="GO" id="GO:0008408">
    <property type="term" value="F:3'-5' exonuclease activity"/>
    <property type="evidence" value="ECO:0007669"/>
    <property type="project" value="InterPro"/>
</dbReference>
<dbReference type="PANTHER" id="PTHR32294">
    <property type="entry name" value="DNA POLYMERASE III SUBUNIT ALPHA"/>
    <property type="match status" value="1"/>
</dbReference>
<dbReference type="GO" id="GO:0006281">
    <property type="term" value="P:DNA repair"/>
    <property type="evidence" value="ECO:0007669"/>
    <property type="project" value="UniProtKB-UniRule"/>
</dbReference>
<evidence type="ECO:0000313" key="20">
    <source>
        <dbReference type="Proteomes" id="UP000248886"/>
    </source>
</evidence>
<keyword evidence="11 13" id="KW-0234">DNA repair</keyword>
<dbReference type="InterPro" id="IPR004365">
    <property type="entry name" value="NA-bd_OB_tRNA"/>
</dbReference>
<comment type="similarity">
    <text evidence="2 13">Belongs to the DNA polymerase type-C family. DnaE2 subfamily.</text>
</comment>
<dbReference type="NCBIfam" id="TIGR00594">
    <property type="entry name" value="polc"/>
    <property type="match status" value="1"/>
</dbReference>
<evidence type="ECO:0000256" key="9">
    <source>
        <dbReference type="ARBA" id="ARBA00022763"/>
    </source>
</evidence>
<dbReference type="OrthoDB" id="5287029at2"/>
<dbReference type="InterPro" id="IPR040982">
    <property type="entry name" value="DNA_pol3_finger"/>
</dbReference>
<feature type="domain" description="DNA polymerase III alpha subunit finger" evidence="18">
    <location>
        <begin position="534"/>
        <end position="690"/>
    </location>
</feature>
<evidence type="ECO:0000256" key="4">
    <source>
        <dbReference type="ARBA" id="ARBA00017273"/>
    </source>
</evidence>
<evidence type="ECO:0000259" key="16">
    <source>
        <dbReference type="Pfam" id="PF07733"/>
    </source>
</evidence>
<dbReference type="Gene3D" id="3.20.20.140">
    <property type="entry name" value="Metal-dependent hydrolases"/>
    <property type="match status" value="1"/>
</dbReference>
<evidence type="ECO:0000256" key="5">
    <source>
        <dbReference type="ARBA" id="ARBA00022490"/>
    </source>
</evidence>
<comment type="function">
    <text evidence="13">DNA polymerase involved in damage-induced mutagenesis and translesion synthesis (TLS). It is not the major replicative DNA polymerase.</text>
</comment>
<dbReference type="GO" id="GO:0003676">
    <property type="term" value="F:nucleic acid binding"/>
    <property type="evidence" value="ECO:0007669"/>
    <property type="project" value="InterPro"/>
</dbReference>
<dbReference type="Proteomes" id="UP000248886">
    <property type="component" value="Unassembled WGS sequence"/>
</dbReference>
<feature type="domain" description="Bacterial DNA polymerase III alpha subunit NTPase" evidence="16">
    <location>
        <begin position="276"/>
        <end position="531"/>
    </location>
</feature>
<accession>A0A2W1K3W1</accession>
<name>A0A2W1K3W1_ACIFR</name>
<dbReference type="Pfam" id="PF14579">
    <property type="entry name" value="HHH_6"/>
    <property type="match status" value="1"/>
</dbReference>
<keyword evidence="5 13" id="KW-0963">Cytoplasm</keyword>
<evidence type="ECO:0000256" key="3">
    <source>
        <dbReference type="ARBA" id="ARBA00012417"/>
    </source>
</evidence>
<sequence length="1020" mass="113005">MCRAILPEYAELHCLSALSFLRGASAVEDLLDRAQALGYRALAITEECSLGSAARAHSHACNIGFPLILGSEIALTDGPRIVLLVQEHDGYVALSRFITRARGRAGKGHYQARMADLPELVGCLAIILPDSQSLRFDVAGAIAVRDCLGAENVWLGAELLRGGDDAAQLREVLEQGRALNIPCLACGDVHMDRRSRRFLQDVLTAIRLRRPLADLGWALARNGERHLRPRSVLAEIYPPELLVETLRVAERCQFSLDSLVYRYPDGACPADQQRDDYLAELARQGLQRRYPQGVATVVATQLEAELALVRELDYAGYFLTVHDIVRFAKGRGILCQGRGSAANSVICYALGITEVDPSRMQLLFARFISRDRREPPDIDVDFEHERREEVIQYVFQHYGRDHAALTATIIHYRPRSAMRDAARALGFAPVEIQRLTQGLAWWDGRQIRPERLQEQGFDPTSPTIQRLVTVVNALVGFPRHLSQHVGGMVLSATPLNALVPIEPAAMAERAVIQWDKDDLDVLGILKVDILALGMLSVLRRALDDLGMTLADIPAEDPATYAMLQRGESLGVFQVESRAQMSMLPRLKPRCFYDLVIEVAIIRPGPIQGDMVHPYLRRRQGLEPVRYPGPEVKKVLERTLGVPIFQEQVMQIAIDAAGFSGDEADGLRRAMAAWRRKGHLGPYSDRLIRGLRLRGYSEAFAQRLCQQIQGFAEYGFPESHAASFALLVYASAWIKCHHPAIFAAALLNSQPMGFYAPAQIVQEARRCGVEVLSVDICHSDWDCKVQDGALRLGLCLIKGMSPKEAERLLHWRAQGGALHSEALRHGLGLSAAALHQLAYAGALSSLHGDRHQALWAVQGSLPLPTALPMPVVPEQAPALPAETSAAACIADYQQLGLSLGPHPLHFLRERIAQSGYRRIAEVRLQHHDRPDRLAGLVTHRQRPGTAHGTVFLTLEDESGMINVIVWPQRVEGWRRALLQGRLLGIGGRLERQGVSLHFIADAMEDLSPWLGTLSTRSRDFY</sequence>
<feature type="domain" description="DNA polymerase helix-hairpin-helix motif" evidence="17">
    <location>
        <begin position="767"/>
        <end position="852"/>
    </location>
</feature>
<evidence type="ECO:0000256" key="8">
    <source>
        <dbReference type="ARBA" id="ARBA00022705"/>
    </source>
</evidence>
<comment type="subcellular location">
    <subcellularLocation>
        <location evidence="1 13">Cytoplasm</location>
    </subcellularLocation>
</comment>
<gene>
    <name evidence="13 19" type="primary">dnaE2</name>
    <name evidence="19" type="ORF">DN052_00120</name>
</gene>
<evidence type="ECO:0000256" key="12">
    <source>
        <dbReference type="ARBA" id="ARBA00049244"/>
    </source>
</evidence>
<dbReference type="GO" id="GO:0005737">
    <property type="term" value="C:cytoplasm"/>
    <property type="evidence" value="ECO:0007669"/>
    <property type="project" value="UniProtKB-SubCell"/>
</dbReference>
<dbReference type="Pfam" id="PF01336">
    <property type="entry name" value="tRNA_anti-codon"/>
    <property type="match status" value="1"/>
</dbReference>
<evidence type="ECO:0000313" key="19">
    <source>
        <dbReference type="EMBL" id="PZD81528.1"/>
    </source>
</evidence>
<proteinExistence type="inferred from homology"/>
<dbReference type="Pfam" id="PF02811">
    <property type="entry name" value="PHP"/>
    <property type="match status" value="1"/>
</dbReference>
<feature type="domain" description="PHP" evidence="15">
    <location>
        <begin position="11"/>
        <end position="104"/>
    </location>
</feature>
<keyword evidence="6 13" id="KW-0808">Transferase</keyword>
<evidence type="ECO:0000256" key="11">
    <source>
        <dbReference type="ARBA" id="ARBA00023204"/>
    </source>
</evidence>
<dbReference type="InterPro" id="IPR011708">
    <property type="entry name" value="DNA_pol3_alpha_NTPase_dom"/>
</dbReference>
<dbReference type="InterPro" id="IPR016195">
    <property type="entry name" value="Pol/histidinol_Pase-like"/>
</dbReference>
<dbReference type="InterPro" id="IPR004013">
    <property type="entry name" value="PHP_dom"/>
</dbReference>
<dbReference type="Gene3D" id="1.10.150.870">
    <property type="match status" value="1"/>
</dbReference>
<dbReference type="NCBIfam" id="NF004225">
    <property type="entry name" value="PRK05672.1"/>
    <property type="match status" value="1"/>
</dbReference>
<keyword evidence="7 13" id="KW-0548">Nucleotidyltransferase</keyword>
<organism evidence="19 20">
    <name type="scientific">Acidithiobacillus ferrooxidans</name>
    <name type="common">Thiobacillus ferrooxidans</name>
    <dbReference type="NCBI Taxonomy" id="920"/>
    <lineage>
        <taxon>Bacteria</taxon>
        <taxon>Pseudomonadati</taxon>
        <taxon>Pseudomonadota</taxon>
        <taxon>Acidithiobacillia</taxon>
        <taxon>Acidithiobacillales</taxon>
        <taxon>Acidithiobacillaceae</taxon>
        <taxon>Acidithiobacillus</taxon>
    </lineage>
</organism>
<evidence type="ECO:0000256" key="10">
    <source>
        <dbReference type="ARBA" id="ARBA00022932"/>
    </source>
</evidence>
<evidence type="ECO:0000259" key="14">
    <source>
        <dbReference type="Pfam" id="PF01336"/>
    </source>
</evidence>
<dbReference type="InterPro" id="IPR004805">
    <property type="entry name" value="DnaE2/DnaE/PolC"/>
</dbReference>
<dbReference type="InterPro" id="IPR023073">
    <property type="entry name" value="DnaE2"/>
</dbReference>